<feature type="compositionally biased region" description="Polar residues" evidence="1">
    <location>
        <begin position="81"/>
        <end position="98"/>
    </location>
</feature>
<keyword evidence="2" id="KW-1133">Transmembrane helix</keyword>
<reference evidence="3" key="1">
    <citation type="journal article" date="2020" name="Stud. Mycol.">
        <title>101 Dothideomycetes genomes: a test case for predicting lifestyles and emergence of pathogens.</title>
        <authorList>
            <person name="Haridas S."/>
            <person name="Albert R."/>
            <person name="Binder M."/>
            <person name="Bloem J."/>
            <person name="Labutti K."/>
            <person name="Salamov A."/>
            <person name="Andreopoulos B."/>
            <person name="Baker S."/>
            <person name="Barry K."/>
            <person name="Bills G."/>
            <person name="Bluhm B."/>
            <person name="Cannon C."/>
            <person name="Castanera R."/>
            <person name="Culley D."/>
            <person name="Daum C."/>
            <person name="Ezra D."/>
            <person name="Gonzalez J."/>
            <person name="Henrissat B."/>
            <person name="Kuo A."/>
            <person name="Liang C."/>
            <person name="Lipzen A."/>
            <person name="Lutzoni F."/>
            <person name="Magnuson J."/>
            <person name="Mondo S."/>
            <person name="Nolan M."/>
            <person name="Ohm R."/>
            <person name="Pangilinan J."/>
            <person name="Park H.-J."/>
            <person name="Ramirez L."/>
            <person name="Alfaro M."/>
            <person name="Sun H."/>
            <person name="Tritt A."/>
            <person name="Yoshinaga Y."/>
            <person name="Zwiers L.-H."/>
            <person name="Turgeon B."/>
            <person name="Goodwin S."/>
            <person name="Spatafora J."/>
            <person name="Crous P."/>
            <person name="Grigoriev I."/>
        </authorList>
    </citation>
    <scope>NUCLEOTIDE SEQUENCE</scope>
    <source>
        <strain evidence="3">SCOH1-5</strain>
    </source>
</reference>
<dbReference type="EMBL" id="ML992693">
    <property type="protein sequence ID" value="KAF2208566.1"/>
    <property type="molecule type" value="Genomic_DNA"/>
</dbReference>
<keyword evidence="4" id="KW-1185">Reference proteome</keyword>
<feature type="compositionally biased region" description="Basic and acidic residues" evidence="1">
    <location>
        <begin position="16"/>
        <end position="35"/>
    </location>
</feature>
<evidence type="ECO:0000256" key="2">
    <source>
        <dbReference type="SAM" id="Phobius"/>
    </source>
</evidence>
<dbReference type="AlphaFoldDB" id="A0A6A6F480"/>
<keyword evidence="2" id="KW-0472">Membrane</keyword>
<feature type="compositionally biased region" description="Basic and acidic residues" evidence="1">
    <location>
        <begin position="58"/>
        <end position="78"/>
    </location>
</feature>
<sequence length="314" mass="34490">MSLREENGEASAGEVMQRRSADAGGEAGREGREELPGVELMADPSSVGSAPLATISIQDHDSSNDQDVVDRAAGHQEEQEQSQQVTGEPATSDSPTPAIQLSEHDAFITQTTDFEVPALREPPPAYRYRARADEIVGFPPAYQLPPVYQREEVRASGSATRRLTAVLDNSRLNPEAPIPVHHDATANRSFPFPATRVRSHSLESDRTLLPAFFDGHDYDSFGDEESLESESSVEGENLATRRKAFTWSRLVSSLTSLRSTLRYLASELRSMDQESRNVAVSTAMVAVTIVVGLILALLVFWGKLDFSSLPWRYT</sequence>
<feature type="region of interest" description="Disordered" evidence="1">
    <location>
        <begin position="1"/>
        <end position="98"/>
    </location>
</feature>
<dbReference type="Proteomes" id="UP000799539">
    <property type="component" value="Unassembled WGS sequence"/>
</dbReference>
<evidence type="ECO:0000313" key="4">
    <source>
        <dbReference type="Proteomes" id="UP000799539"/>
    </source>
</evidence>
<accession>A0A6A6F480</accession>
<proteinExistence type="predicted"/>
<organism evidence="3 4">
    <name type="scientific">Cercospora zeae-maydis SCOH1-5</name>
    <dbReference type="NCBI Taxonomy" id="717836"/>
    <lineage>
        <taxon>Eukaryota</taxon>
        <taxon>Fungi</taxon>
        <taxon>Dikarya</taxon>
        <taxon>Ascomycota</taxon>
        <taxon>Pezizomycotina</taxon>
        <taxon>Dothideomycetes</taxon>
        <taxon>Dothideomycetidae</taxon>
        <taxon>Mycosphaerellales</taxon>
        <taxon>Mycosphaerellaceae</taxon>
        <taxon>Cercospora</taxon>
    </lineage>
</organism>
<gene>
    <name evidence="3" type="ORF">CERZMDRAFT_101312</name>
</gene>
<feature type="transmembrane region" description="Helical" evidence="2">
    <location>
        <begin position="278"/>
        <end position="301"/>
    </location>
</feature>
<protein>
    <submittedName>
        <fullName evidence="3">Uncharacterized protein</fullName>
    </submittedName>
</protein>
<evidence type="ECO:0000256" key="1">
    <source>
        <dbReference type="SAM" id="MobiDB-lite"/>
    </source>
</evidence>
<keyword evidence="2" id="KW-0812">Transmembrane</keyword>
<evidence type="ECO:0000313" key="3">
    <source>
        <dbReference type="EMBL" id="KAF2208566.1"/>
    </source>
</evidence>
<dbReference type="OrthoDB" id="10309206at2759"/>
<name>A0A6A6F480_9PEZI</name>